<proteinExistence type="predicted"/>
<dbReference type="InterPro" id="IPR049445">
    <property type="entry name" value="TetR_SbtR-like_C"/>
</dbReference>
<dbReference type="PANTHER" id="PTHR30055">
    <property type="entry name" value="HTH-TYPE TRANSCRIPTIONAL REGULATOR RUTR"/>
    <property type="match status" value="1"/>
</dbReference>
<dbReference type="InterPro" id="IPR050109">
    <property type="entry name" value="HTH-type_TetR-like_transc_reg"/>
</dbReference>
<keyword evidence="2 4" id="KW-0238">DNA-binding</keyword>
<dbReference type="InterPro" id="IPR001647">
    <property type="entry name" value="HTH_TetR"/>
</dbReference>
<protein>
    <submittedName>
        <fullName evidence="6">TetR/AcrR family transcriptional regulator</fullName>
    </submittedName>
</protein>
<dbReference type="Pfam" id="PF21597">
    <property type="entry name" value="TetR_C_43"/>
    <property type="match status" value="1"/>
</dbReference>
<evidence type="ECO:0000313" key="7">
    <source>
        <dbReference type="Proteomes" id="UP000730482"/>
    </source>
</evidence>
<evidence type="ECO:0000259" key="5">
    <source>
        <dbReference type="PROSITE" id="PS50977"/>
    </source>
</evidence>
<dbReference type="SUPFAM" id="SSF46689">
    <property type="entry name" value="Homeodomain-like"/>
    <property type="match status" value="1"/>
</dbReference>
<dbReference type="Gene3D" id="1.10.357.10">
    <property type="entry name" value="Tetracycline Repressor, domain 2"/>
    <property type="match status" value="1"/>
</dbReference>
<dbReference type="RefSeq" id="WP_212010213.1">
    <property type="nucleotide sequence ID" value="NZ_JAAFYZ010000053.1"/>
</dbReference>
<evidence type="ECO:0000256" key="1">
    <source>
        <dbReference type="ARBA" id="ARBA00023015"/>
    </source>
</evidence>
<evidence type="ECO:0000313" key="6">
    <source>
        <dbReference type="EMBL" id="MBS2548632.1"/>
    </source>
</evidence>
<dbReference type="SUPFAM" id="SSF48498">
    <property type="entry name" value="Tetracyclin repressor-like, C-terminal domain"/>
    <property type="match status" value="1"/>
</dbReference>
<dbReference type="Proteomes" id="UP000730482">
    <property type="component" value="Unassembled WGS sequence"/>
</dbReference>
<feature type="domain" description="HTH tetR-type" evidence="5">
    <location>
        <begin position="17"/>
        <end position="76"/>
    </location>
</feature>
<dbReference type="EMBL" id="JAAFYZ010000053">
    <property type="protein sequence ID" value="MBS2548632.1"/>
    <property type="molecule type" value="Genomic_DNA"/>
</dbReference>
<sequence>MTTPEAAERRPMRADARRNYERLLTAAREAFAEHGAEFTLEDIARRAGVGIGTLYRHFPTRDALADAVFSEEYEKLTALARHLATVEPPGEALMTWLHTFMVHNASTPGIFKALMHALKADETTRLHSRLVELREAGRALTERAVAAGEVRADADYSDVTMIVCSMARSAQDAGWPAERRDQMFAVIRDGLRPVAAR</sequence>
<name>A0ABS5KRG6_9ACTN</name>
<organism evidence="6 7">
    <name type="scientific">Catenulispora pinistramenti</name>
    <dbReference type="NCBI Taxonomy" id="2705254"/>
    <lineage>
        <taxon>Bacteria</taxon>
        <taxon>Bacillati</taxon>
        <taxon>Actinomycetota</taxon>
        <taxon>Actinomycetes</taxon>
        <taxon>Catenulisporales</taxon>
        <taxon>Catenulisporaceae</taxon>
        <taxon>Catenulispora</taxon>
    </lineage>
</organism>
<dbReference type="PANTHER" id="PTHR30055:SF234">
    <property type="entry name" value="HTH-TYPE TRANSCRIPTIONAL REGULATOR BETI"/>
    <property type="match status" value="1"/>
</dbReference>
<evidence type="ECO:0000256" key="3">
    <source>
        <dbReference type="ARBA" id="ARBA00023163"/>
    </source>
</evidence>
<keyword evidence="1" id="KW-0805">Transcription regulation</keyword>
<dbReference type="PRINTS" id="PR00455">
    <property type="entry name" value="HTHTETR"/>
</dbReference>
<reference evidence="6 7" key="1">
    <citation type="submission" date="2020-02" db="EMBL/GenBank/DDBJ databases">
        <title>Acidophilic actinobacteria isolated from forest soil.</title>
        <authorList>
            <person name="Golinska P."/>
        </authorList>
    </citation>
    <scope>NUCLEOTIDE SEQUENCE [LARGE SCALE GENOMIC DNA]</scope>
    <source>
        <strain evidence="6 7">NL8</strain>
    </source>
</reference>
<dbReference type="InterPro" id="IPR036271">
    <property type="entry name" value="Tet_transcr_reg_TetR-rel_C_sf"/>
</dbReference>
<gene>
    <name evidence="6" type="ORF">KGQ19_17325</name>
</gene>
<keyword evidence="7" id="KW-1185">Reference proteome</keyword>
<dbReference type="PROSITE" id="PS50977">
    <property type="entry name" value="HTH_TETR_2"/>
    <property type="match status" value="1"/>
</dbReference>
<accession>A0ABS5KRG6</accession>
<evidence type="ECO:0000256" key="4">
    <source>
        <dbReference type="PROSITE-ProRule" id="PRU00335"/>
    </source>
</evidence>
<evidence type="ECO:0000256" key="2">
    <source>
        <dbReference type="ARBA" id="ARBA00023125"/>
    </source>
</evidence>
<feature type="DNA-binding region" description="H-T-H motif" evidence="4">
    <location>
        <begin position="39"/>
        <end position="58"/>
    </location>
</feature>
<comment type="caution">
    <text evidence="6">The sequence shown here is derived from an EMBL/GenBank/DDBJ whole genome shotgun (WGS) entry which is preliminary data.</text>
</comment>
<dbReference type="InterPro" id="IPR009057">
    <property type="entry name" value="Homeodomain-like_sf"/>
</dbReference>
<keyword evidence="3" id="KW-0804">Transcription</keyword>
<dbReference type="Pfam" id="PF00440">
    <property type="entry name" value="TetR_N"/>
    <property type="match status" value="1"/>
</dbReference>